<dbReference type="PROSITE" id="PS51257">
    <property type="entry name" value="PROKAR_LIPOPROTEIN"/>
    <property type="match status" value="1"/>
</dbReference>
<dbReference type="Pfam" id="PF05180">
    <property type="entry name" value="zf-DNL"/>
    <property type="match status" value="1"/>
</dbReference>
<dbReference type="PANTHER" id="PTHR20922:SF15">
    <property type="entry name" value="A_TM021B04.14 PROTEIN"/>
    <property type="match status" value="1"/>
</dbReference>
<dbReference type="GO" id="GO:0030150">
    <property type="term" value="P:protein import into mitochondrial matrix"/>
    <property type="evidence" value="ECO:0007669"/>
    <property type="project" value="TreeGrafter"/>
</dbReference>
<keyword evidence="5" id="KW-1185">Reference proteome</keyword>
<comment type="caution">
    <text evidence="4">The sequence shown here is derived from an EMBL/GenBank/DDBJ whole genome shotgun (WGS) entry which is preliminary data.</text>
</comment>
<dbReference type="GO" id="GO:0051087">
    <property type="term" value="F:protein-folding chaperone binding"/>
    <property type="evidence" value="ECO:0007669"/>
    <property type="project" value="TreeGrafter"/>
</dbReference>
<evidence type="ECO:0000256" key="1">
    <source>
        <dbReference type="PROSITE-ProRule" id="PRU00834"/>
    </source>
</evidence>
<dbReference type="GO" id="GO:0008270">
    <property type="term" value="F:zinc ion binding"/>
    <property type="evidence" value="ECO:0007669"/>
    <property type="project" value="UniProtKB-KW"/>
</dbReference>
<dbReference type="Proteomes" id="UP000822688">
    <property type="component" value="Chromosome V"/>
</dbReference>
<dbReference type="PANTHER" id="PTHR20922">
    <property type="entry name" value="DNL-TYPE ZINC FINGER PROTEIN"/>
    <property type="match status" value="1"/>
</dbReference>
<evidence type="ECO:0000313" key="4">
    <source>
        <dbReference type="EMBL" id="KAG0574901.1"/>
    </source>
</evidence>
<keyword evidence="1" id="KW-0479">Metal-binding</keyword>
<gene>
    <name evidence="4" type="ORF">KC19_VG301200</name>
</gene>
<keyword evidence="1" id="KW-0863">Zinc-finger</keyword>
<organism evidence="4 5">
    <name type="scientific">Ceratodon purpureus</name>
    <name type="common">Fire moss</name>
    <name type="synonym">Dicranum purpureum</name>
    <dbReference type="NCBI Taxonomy" id="3225"/>
    <lineage>
        <taxon>Eukaryota</taxon>
        <taxon>Viridiplantae</taxon>
        <taxon>Streptophyta</taxon>
        <taxon>Embryophyta</taxon>
        <taxon>Bryophyta</taxon>
        <taxon>Bryophytina</taxon>
        <taxon>Bryopsida</taxon>
        <taxon>Dicranidae</taxon>
        <taxon>Pseudoditrichales</taxon>
        <taxon>Ditrichaceae</taxon>
        <taxon>Ceratodon</taxon>
    </lineage>
</organism>
<evidence type="ECO:0000259" key="3">
    <source>
        <dbReference type="PROSITE" id="PS51501"/>
    </source>
</evidence>
<dbReference type="GO" id="GO:0005739">
    <property type="term" value="C:mitochondrion"/>
    <property type="evidence" value="ECO:0007669"/>
    <property type="project" value="TreeGrafter"/>
</dbReference>
<name>A0A8T0HW28_CERPU</name>
<sequence>MATRVVLQVGASCLAVSCPSSSGSQRCGSGSGAGVHQSFSQVPVVLKADSSGMKFRGGLGSVRSEDVKVLSPVVGVAPRRFDSFEEPSASDWETEERETSPQSLDKQDISPEAGAIVLSSSSSSSSSTSLQSLSRDAAMGIILSAAGSTGGWTTGSGLEGPAYSIDLAGSEMPGPIFCKSPRRRMRVAFTCNVCGHRSIRAINPRAYTDGTVFVQVTPCPSSLLLGYFFPFFLSYAVIIARKNLFVYSEVVGLQRMSSSVPHLTFYRKLIMLVPKSF</sequence>
<protein>
    <recommendedName>
        <fullName evidence="3">DNL-type domain-containing protein</fullName>
    </recommendedName>
</protein>
<dbReference type="GO" id="GO:0050821">
    <property type="term" value="P:protein stabilization"/>
    <property type="evidence" value="ECO:0007669"/>
    <property type="project" value="TreeGrafter"/>
</dbReference>
<reference evidence="4" key="1">
    <citation type="submission" date="2020-06" db="EMBL/GenBank/DDBJ databases">
        <title>WGS assembly of Ceratodon purpureus strain R40.</title>
        <authorList>
            <person name="Carey S.B."/>
            <person name="Jenkins J."/>
            <person name="Shu S."/>
            <person name="Lovell J.T."/>
            <person name="Sreedasyam A."/>
            <person name="Maumus F."/>
            <person name="Tiley G.P."/>
            <person name="Fernandez-Pozo N."/>
            <person name="Barry K."/>
            <person name="Chen C."/>
            <person name="Wang M."/>
            <person name="Lipzen A."/>
            <person name="Daum C."/>
            <person name="Saski C.A."/>
            <person name="Payton A.C."/>
            <person name="Mcbreen J.C."/>
            <person name="Conrad R.E."/>
            <person name="Kollar L.M."/>
            <person name="Olsson S."/>
            <person name="Huttunen S."/>
            <person name="Landis J.B."/>
            <person name="Wickett N.J."/>
            <person name="Johnson M.G."/>
            <person name="Rensing S.A."/>
            <person name="Grimwood J."/>
            <person name="Schmutz J."/>
            <person name="Mcdaniel S.F."/>
        </authorList>
    </citation>
    <scope>NUCLEOTIDE SEQUENCE</scope>
    <source>
        <strain evidence="4">R40</strain>
    </source>
</reference>
<feature type="region of interest" description="Disordered" evidence="2">
    <location>
        <begin position="85"/>
        <end position="109"/>
    </location>
</feature>
<dbReference type="InterPro" id="IPR007853">
    <property type="entry name" value="Znf_DNL-typ"/>
</dbReference>
<keyword evidence="1" id="KW-0862">Zinc</keyword>
<accession>A0A8T0HW28</accession>
<evidence type="ECO:0000256" key="2">
    <source>
        <dbReference type="SAM" id="MobiDB-lite"/>
    </source>
</evidence>
<dbReference type="EMBL" id="CM026426">
    <property type="protein sequence ID" value="KAG0574901.1"/>
    <property type="molecule type" value="Genomic_DNA"/>
</dbReference>
<feature type="domain" description="DNL-type" evidence="3">
    <location>
        <begin position="180"/>
        <end position="260"/>
    </location>
</feature>
<proteinExistence type="predicted"/>
<dbReference type="InterPro" id="IPR024158">
    <property type="entry name" value="Mt_import_TIM15"/>
</dbReference>
<dbReference type="PROSITE" id="PS51501">
    <property type="entry name" value="ZF_DNL"/>
    <property type="match status" value="1"/>
</dbReference>
<evidence type="ECO:0000313" key="5">
    <source>
        <dbReference type="Proteomes" id="UP000822688"/>
    </source>
</evidence>
<dbReference type="AlphaFoldDB" id="A0A8T0HW28"/>
<dbReference type="GO" id="GO:0006457">
    <property type="term" value="P:protein folding"/>
    <property type="evidence" value="ECO:0007669"/>
    <property type="project" value="TreeGrafter"/>
</dbReference>